<dbReference type="AlphaFoldDB" id="A0A8S0X8Q7"/>
<sequence>MASLDVRTPGTLCSPQLQLEGIIENLNQLCVAATEATPEYNGLDLQVVLSQIRDALNVHHKVLNSQKDNMGLIVRYREVHAAFVKYQDASRPKSLQIRRSHRMKAYGEQHIDPVFEQPEMVDNQYKELQRDVRGLAILVIRAAADLLELHCQMYDIS</sequence>
<evidence type="ECO:0000313" key="2">
    <source>
        <dbReference type="Proteomes" id="UP000467700"/>
    </source>
</evidence>
<keyword evidence="2" id="KW-1185">Reference proteome</keyword>
<accession>A0A8S0X8Q7</accession>
<dbReference type="EMBL" id="CACVBS010000092">
    <property type="protein sequence ID" value="CAA7270602.1"/>
    <property type="molecule type" value="Genomic_DNA"/>
</dbReference>
<organism evidence="1 2">
    <name type="scientific">Cyclocybe aegerita</name>
    <name type="common">Black poplar mushroom</name>
    <name type="synonym">Agrocybe aegerita</name>
    <dbReference type="NCBI Taxonomy" id="1973307"/>
    <lineage>
        <taxon>Eukaryota</taxon>
        <taxon>Fungi</taxon>
        <taxon>Dikarya</taxon>
        <taxon>Basidiomycota</taxon>
        <taxon>Agaricomycotina</taxon>
        <taxon>Agaricomycetes</taxon>
        <taxon>Agaricomycetidae</taxon>
        <taxon>Agaricales</taxon>
        <taxon>Agaricineae</taxon>
        <taxon>Bolbitiaceae</taxon>
        <taxon>Cyclocybe</taxon>
    </lineage>
</organism>
<proteinExistence type="predicted"/>
<comment type="caution">
    <text evidence="1">The sequence shown here is derived from an EMBL/GenBank/DDBJ whole genome shotgun (WGS) entry which is preliminary data.</text>
</comment>
<evidence type="ECO:0000313" key="1">
    <source>
        <dbReference type="EMBL" id="CAA7270602.1"/>
    </source>
</evidence>
<name>A0A8S0X8Q7_CYCAE</name>
<gene>
    <name evidence="1" type="ORF">AAE3_LOCUS12863</name>
</gene>
<dbReference type="Proteomes" id="UP000467700">
    <property type="component" value="Unassembled WGS sequence"/>
</dbReference>
<protein>
    <submittedName>
        <fullName evidence="1">Uncharacterized protein</fullName>
    </submittedName>
</protein>
<reference evidence="1 2" key="1">
    <citation type="submission" date="2020-01" db="EMBL/GenBank/DDBJ databases">
        <authorList>
            <person name="Gupta K D."/>
        </authorList>
    </citation>
    <scope>NUCLEOTIDE SEQUENCE [LARGE SCALE GENOMIC DNA]</scope>
</reference>
<dbReference type="OrthoDB" id="10307407at2759"/>